<organism evidence="1 2">
    <name type="scientific">Pseudaminobacter soli</name>
    <name type="common">ex Zhang et al. 2022</name>
    <dbReference type="NCBI Taxonomy" id="2831468"/>
    <lineage>
        <taxon>Bacteria</taxon>
        <taxon>Pseudomonadati</taxon>
        <taxon>Pseudomonadota</taxon>
        <taxon>Alphaproteobacteria</taxon>
        <taxon>Hyphomicrobiales</taxon>
        <taxon>Phyllobacteriaceae</taxon>
        <taxon>Pseudaminobacter</taxon>
    </lineage>
</organism>
<comment type="caution">
    <text evidence="1">The sequence shown here is derived from an EMBL/GenBank/DDBJ whole genome shotgun (WGS) entry which is preliminary data.</text>
</comment>
<dbReference type="Proteomes" id="UP000680348">
    <property type="component" value="Unassembled WGS sequence"/>
</dbReference>
<accession>A0A942IBP4</accession>
<gene>
    <name evidence="1" type="ORF">KEU06_24700</name>
</gene>
<evidence type="ECO:0000313" key="1">
    <source>
        <dbReference type="EMBL" id="MBS3651816.1"/>
    </source>
</evidence>
<dbReference type="RefSeq" id="WP_188257368.1">
    <property type="nucleotide sequence ID" value="NZ_JABVCF010000016.1"/>
</dbReference>
<dbReference type="EMBL" id="JAGWCR010000016">
    <property type="protein sequence ID" value="MBS3651816.1"/>
    <property type="molecule type" value="Genomic_DNA"/>
</dbReference>
<name>A0A942IBP4_9HYPH</name>
<dbReference type="AlphaFoldDB" id="A0A942IBP4"/>
<reference evidence="1" key="1">
    <citation type="submission" date="2021-04" db="EMBL/GenBank/DDBJ databases">
        <title>Pseudaminobacter soli sp. nov., isolated from paddy soil contaminated by heavy metals.</title>
        <authorList>
            <person name="Zhang K."/>
        </authorList>
    </citation>
    <scope>NUCLEOTIDE SEQUENCE</scope>
    <source>
        <strain evidence="1">19-2017</strain>
    </source>
</reference>
<protein>
    <submittedName>
        <fullName evidence="1">Uncharacterized protein</fullName>
    </submittedName>
</protein>
<proteinExistence type="predicted"/>
<keyword evidence="2" id="KW-1185">Reference proteome</keyword>
<sequence>MPGLSLAGFTEREIAEVLGWEEEAVEKIVRHYVSRTAAVADQVRKLDAAGAAA</sequence>
<evidence type="ECO:0000313" key="2">
    <source>
        <dbReference type="Proteomes" id="UP000680348"/>
    </source>
</evidence>